<reference evidence="1" key="1">
    <citation type="submission" date="2022-04" db="EMBL/GenBank/DDBJ databases">
        <title>Genome of the entomopathogenic fungus Entomophthora muscae.</title>
        <authorList>
            <person name="Elya C."/>
            <person name="Lovett B.R."/>
            <person name="Lee E."/>
            <person name="Macias A.M."/>
            <person name="Hajek A.E."/>
            <person name="De Bivort B.L."/>
            <person name="Kasson M.T."/>
            <person name="De Fine Licht H.H."/>
            <person name="Stajich J.E."/>
        </authorList>
    </citation>
    <scope>NUCLEOTIDE SEQUENCE</scope>
    <source>
        <strain evidence="1">Berkeley</strain>
    </source>
</reference>
<sequence length="191" mass="22193">MKFSLFLGLSLPGLLAQQCLNTQGTSSLPLCNKANVIVRHDLFKDTSMRDAFFQGFQAVTNRPEFKQIIDLVEAKFKYPETTDMFWLRVLLYLFEKEMQKNVPNAKLLYWDSAKDYPFSESSAVASYEYLGWASGNGCLRLKQFPYYYAVSIPHWDHTCISRNSENINDFLVDQKNPRFIYGISFIQRHPS</sequence>
<dbReference type="EMBL" id="QTSX02003553">
    <property type="protein sequence ID" value="KAJ9071020.1"/>
    <property type="molecule type" value="Genomic_DNA"/>
</dbReference>
<proteinExistence type="predicted"/>
<comment type="caution">
    <text evidence="1">The sequence shown here is derived from an EMBL/GenBank/DDBJ whole genome shotgun (WGS) entry which is preliminary data.</text>
</comment>
<accession>A0ACC2T8R9</accession>
<keyword evidence="2" id="KW-1185">Reference proteome</keyword>
<organism evidence="1 2">
    <name type="scientific">Entomophthora muscae</name>
    <dbReference type="NCBI Taxonomy" id="34485"/>
    <lineage>
        <taxon>Eukaryota</taxon>
        <taxon>Fungi</taxon>
        <taxon>Fungi incertae sedis</taxon>
        <taxon>Zoopagomycota</taxon>
        <taxon>Entomophthoromycotina</taxon>
        <taxon>Entomophthoromycetes</taxon>
        <taxon>Entomophthorales</taxon>
        <taxon>Entomophthoraceae</taxon>
        <taxon>Entomophthora</taxon>
    </lineage>
</organism>
<gene>
    <name evidence="1" type="ORF">DSO57_1001268</name>
</gene>
<evidence type="ECO:0000313" key="1">
    <source>
        <dbReference type="EMBL" id="KAJ9071020.1"/>
    </source>
</evidence>
<protein>
    <submittedName>
        <fullName evidence="1">Uncharacterized protein</fullName>
    </submittedName>
</protein>
<evidence type="ECO:0000313" key="2">
    <source>
        <dbReference type="Proteomes" id="UP001165960"/>
    </source>
</evidence>
<dbReference type="Proteomes" id="UP001165960">
    <property type="component" value="Unassembled WGS sequence"/>
</dbReference>
<name>A0ACC2T8R9_9FUNG</name>